<accession>A0A7J6G9N1</accession>
<evidence type="ECO:0000256" key="1">
    <source>
        <dbReference type="SAM" id="MobiDB-lite"/>
    </source>
</evidence>
<dbReference type="AlphaFoldDB" id="A0A7J6G9N1"/>
<name>A0A7J6G9N1_CANSA</name>
<evidence type="ECO:0008006" key="4">
    <source>
        <dbReference type="Google" id="ProtNLM"/>
    </source>
</evidence>
<dbReference type="Proteomes" id="UP000525078">
    <property type="component" value="Unassembled WGS sequence"/>
</dbReference>
<feature type="compositionally biased region" description="Basic and acidic residues" evidence="1">
    <location>
        <begin position="18"/>
        <end position="32"/>
    </location>
</feature>
<reference evidence="2 3" key="1">
    <citation type="journal article" date="2020" name="bioRxiv">
        <title>Sequence and annotation of 42 cannabis genomes reveals extensive copy number variation in cannabinoid synthesis and pathogen resistance genes.</title>
        <authorList>
            <person name="Mckernan K.J."/>
            <person name="Helbert Y."/>
            <person name="Kane L.T."/>
            <person name="Ebling H."/>
            <person name="Zhang L."/>
            <person name="Liu B."/>
            <person name="Eaton Z."/>
            <person name="Mclaughlin S."/>
            <person name="Kingan S."/>
            <person name="Baybayan P."/>
            <person name="Concepcion G."/>
            <person name="Jordan M."/>
            <person name="Riva A."/>
            <person name="Barbazuk W."/>
            <person name="Harkins T."/>
        </authorList>
    </citation>
    <scope>NUCLEOTIDE SEQUENCE [LARGE SCALE GENOMIC DNA]</scope>
    <source>
        <strain evidence="3">cv. Jamaican Lion 4</strain>
        <tissue evidence="2">Leaf</tissue>
    </source>
</reference>
<organism evidence="2 3">
    <name type="scientific">Cannabis sativa</name>
    <name type="common">Hemp</name>
    <name type="synonym">Marijuana</name>
    <dbReference type="NCBI Taxonomy" id="3483"/>
    <lineage>
        <taxon>Eukaryota</taxon>
        <taxon>Viridiplantae</taxon>
        <taxon>Streptophyta</taxon>
        <taxon>Embryophyta</taxon>
        <taxon>Tracheophyta</taxon>
        <taxon>Spermatophyta</taxon>
        <taxon>Magnoliopsida</taxon>
        <taxon>eudicotyledons</taxon>
        <taxon>Gunneridae</taxon>
        <taxon>Pentapetalae</taxon>
        <taxon>rosids</taxon>
        <taxon>fabids</taxon>
        <taxon>Rosales</taxon>
        <taxon>Cannabaceae</taxon>
        <taxon>Cannabis</taxon>
    </lineage>
</organism>
<proteinExistence type="predicted"/>
<evidence type="ECO:0000313" key="3">
    <source>
        <dbReference type="Proteomes" id="UP000525078"/>
    </source>
</evidence>
<protein>
    <recommendedName>
        <fullName evidence="4">AT-hook motif nuclear-localized protein</fullName>
    </recommendedName>
</protein>
<gene>
    <name evidence="2" type="ORF">F8388_023698</name>
</gene>
<sequence>MDSSSSRINEDEIMNSWSRDKPMEQEEQLPKDKALKPLSPQVVTVNLGEDIVTKIKTLASTFDSLTILSAYGLGLFQILSLTCSMEGGEEITVNVSLSDPKSKFKVFGGVAQVLIPTQLIIIISQIGIFTFVRKHNCSPGLVAWACNPSGGIGLDSELAVYWPARSKLGVGPCGLDESPAHWAPRVEGNA</sequence>
<feature type="region of interest" description="Disordered" evidence="1">
    <location>
        <begin position="1"/>
        <end position="32"/>
    </location>
</feature>
<evidence type="ECO:0000313" key="2">
    <source>
        <dbReference type="EMBL" id="KAF4379681.1"/>
    </source>
</evidence>
<comment type="caution">
    <text evidence="2">The sequence shown here is derived from an EMBL/GenBank/DDBJ whole genome shotgun (WGS) entry which is preliminary data.</text>
</comment>
<dbReference type="EMBL" id="JAATIP010000068">
    <property type="protein sequence ID" value="KAF4379681.1"/>
    <property type="molecule type" value="Genomic_DNA"/>
</dbReference>